<keyword evidence="2" id="KW-0472">Membrane</keyword>
<dbReference type="GO" id="GO:0005886">
    <property type="term" value="C:plasma membrane"/>
    <property type="evidence" value="ECO:0007669"/>
    <property type="project" value="UniProtKB-SubCell"/>
</dbReference>
<dbReference type="InterPro" id="IPR050823">
    <property type="entry name" value="Plant_Ser_Thr_Prot_Kinase"/>
</dbReference>
<keyword evidence="3" id="KW-0067">ATP-binding</keyword>
<dbReference type="OrthoDB" id="4062651at2759"/>
<evidence type="ECO:0000259" key="5">
    <source>
        <dbReference type="PROSITE" id="PS50011"/>
    </source>
</evidence>
<dbReference type="Pfam" id="PF07714">
    <property type="entry name" value="PK_Tyr_Ser-Thr"/>
    <property type="match status" value="1"/>
</dbReference>
<reference evidence="7" key="1">
    <citation type="journal article" date="2019" name="Curr. Biol.">
        <title>Genome Sequence of Striga asiatica Provides Insight into the Evolution of Plant Parasitism.</title>
        <authorList>
            <person name="Yoshida S."/>
            <person name="Kim S."/>
            <person name="Wafula E.K."/>
            <person name="Tanskanen J."/>
            <person name="Kim Y.M."/>
            <person name="Honaas L."/>
            <person name="Yang Z."/>
            <person name="Spallek T."/>
            <person name="Conn C.E."/>
            <person name="Ichihashi Y."/>
            <person name="Cheong K."/>
            <person name="Cui S."/>
            <person name="Der J.P."/>
            <person name="Gundlach H."/>
            <person name="Jiao Y."/>
            <person name="Hori C."/>
            <person name="Ishida J.K."/>
            <person name="Kasahara H."/>
            <person name="Kiba T."/>
            <person name="Kim M.S."/>
            <person name="Koo N."/>
            <person name="Laohavisit A."/>
            <person name="Lee Y.H."/>
            <person name="Lumba S."/>
            <person name="McCourt P."/>
            <person name="Mortimer J.C."/>
            <person name="Mutuku J.M."/>
            <person name="Nomura T."/>
            <person name="Sasaki-Sekimoto Y."/>
            <person name="Seto Y."/>
            <person name="Wang Y."/>
            <person name="Wakatake T."/>
            <person name="Sakakibara H."/>
            <person name="Demura T."/>
            <person name="Yamaguchi S."/>
            <person name="Yoneyama K."/>
            <person name="Manabe R.I."/>
            <person name="Nelson D.C."/>
            <person name="Schulman A.H."/>
            <person name="Timko M.P."/>
            <person name="dePamphilis C.W."/>
            <person name="Choi D."/>
            <person name="Shirasu K."/>
        </authorList>
    </citation>
    <scope>NUCLEOTIDE SEQUENCE [LARGE SCALE GENOMIC DNA]</scope>
    <source>
        <strain evidence="7">cv. UVA1</strain>
    </source>
</reference>
<keyword evidence="2" id="KW-1003">Cell membrane</keyword>
<organism evidence="6 7">
    <name type="scientific">Striga asiatica</name>
    <name type="common">Asiatic witchweed</name>
    <name type="synonym">Buchnera asiatica</name>
    <dbReference type="NCBI Taxonomy" id="4170"/>
    <lineage>
        <taxon>Eukaryota</taxon>
        <taxon>Viridiplantae</taxon>
        <taxon>Streptophyta</taxon>
        <taxon>Embryophyta</taxon>
        <taxon>Tracheophyta</taxon>
        <taxon>Spermatophyta</taxon>
        <taxon>Magnoliopsida</taxon>
        <taxon>eudicotyledons</taxon>
        <taxon>Gunneridae</taxon>
        <taxon>Pentapetalae</taxon>
        <taxon>asterids</taxon>
        <taxon>lamiids</taxon>
        <taxon>Lamiales</taxon>
        <taxon>Orobanchaceae</taxon>
        <taxon>Buchnereae</taxon>
        <taxon>Striga</taxon>
    </lineage>
</organism>
<dbReference type="InterPro" id="IPR017441">
    <property type="entry name" value="Protein_kinase_ATP_BS"/>
</dbReference>
<evidence type="ECO:0000256" key="1">
    <source>
        <dbReference type="ARBA" id="ARBA00004236"/>
    </source>
</evidence>
<evidence type="ECO:0000256" key="4">
    <source>
        <dbReference type="SAM" id="MobiDB-lite"/>
    </source>
</evidence>
<dbReference type="EMBL" id="BKCP01005383">
    <property type="protein sequence ID" value="GER37500.1"/>
    <property type="molecule type" value="Genomic_DNA"/>
</dbReference>
<keyword evidence="6" id="KW-0418">Kinase</keyword>
<dbReference type="PROSITE" id="PS50011">
    <property type="entry name" value="PROTEIN_KINASE_DOM"/>
    <property type="match status" value="1"/>
</dbReference>
<gene>
    <name evidence="6" type="ORF">STAS_13913</name>
</gene>
<dbReference type="InterPro" id="IPR000719">
    <property type="entry name" value="Prot_kinase_dom"/>
</dbReference>
<keyword evidence="6" id="KW-0808">Transferase</keyword>
<dbReference type="InterPro" id="IPR011009">
    <property type="entry name" value="Kinase-like_dom_sf"/>
</dbReference>
<evidence type="ECO:0000313" key="7">
    <source>
        <dbReference type="Proteomes" id="UP000325081"/>
    </source>
</evidence>
<dbReference type="AlphaFoldDB" id="A0A5A7PXC4"/>
<comment type="subcellular location">
    <subcellularLocation>
        <location evidence="1">Cell membrane</location>
    </subcellularLocation>
</comment>
<accession>A0A5A7PXC4</accession>
<name>A0A5A7PXC4_STRAF</name>
<feature type="compositionally biased region" description="Basic and acidic residues" evidence="4">
    <location>
        <begin position="1"/>
        <end position="14"/>
    </location>
</feature>
<feature type="region of interest" description="Disordered" evidence="4">
    <location>
        <begin position="1"/>
        <end position="24"/>
    </location>
</feature>
<comment type="caution">
    <text evidence="6">The sequence shown here is derived from an EMBL/GenBank/DDBJ whole genome shotgun (WGS) entry which is preliminary data.</text>
</comment>
<evidence type="ECO:0000256" key="3">
    <source>
        <dbReference type="PROSITE-ProRule" id="PRU10141"/>
    </source>
</evidence>
<protein>
    <submittedName>
        <fullName evidence="6">Protein kinase superfamily protein</fullName>
    </submittedName>
</protein>
<keyword evidence="3" id="KW-0547">Nucleotide-binding</keyword>
<evidence type="ECO:0000256" key="2">
    <source>
        <dbReference type="ARBA" id="ARBA00022475"/>
    </source>
</evidence>
<dbReference type="PANTHER" id="PTHR45621">
    <property type="entry name" value="OS01G0588500 PROTEIN-RELATED"/>
    <property type="match status" value="1"/>
</dbReference>
<dbReference type="GO" id="GO:0005524">
    <property type="term" value="F:ATP binding"/>
    <property type="evidence" value="ECO:0007669"/>
    <property type="project" value="UniProtKB-UniRule"/>
</dbReference>
<evidence type="ECO:0000313" key="6">
    <source>
        <dbReference type="EMBL" id="GER37500.1"/>
    </source>
</evidence>
<dbReference type="GO" id="GO:0004672">
    <property type="term" value="F:protein kinase activity"/>
    <property type="evidence" value="ECO:0007669"/>
    <property type="project" value="InterPro"/>
</dbReference>
<dbReference type="Proteomes" id="UP000325081">
    <property type="component" value="Unassembled WGS sequence"/>
</dbReference>
<dbReference type="InterPro" id="IPR001245">
    <property type="entry name" value="Ser-Thr/Tyr_kinase_cat_dom"/>
</dbReference>
<feature type="binding site" evidence="3">
    <location>
        <position position="103"/>
    </location>
    <ligand>
        <name>ATP</name>
        <dbReference type="ChEBI" id="CHEBI:30616"/>
    </ligand>
</feature>
<sequence>MERPRQLVKDERRMRATSGEAEARQMGQVSGDLRVVRARSERLSIIANKAIVLDSKPSLHATKDFRRDSVLGEGGFGSVYKGWIDESTLAASRPRSGIVVAIKRLKQDGWHKEWLTEINYLGQISHLNLVK</sequence>
<keyword evidence="7" id="KW-1185">Reference proteome</keyword>
<dbReference type="SUPFAM" id="SSF56112">
    <property type="entry name" value="Protein kinase-like (PK-like)"/>
    <property type="match status" value="1"/>
</dbReference>
<dbReference type="Gene3D" id="3.30.200.20">
    <property type="entry name" value="Phosphorylase Kinase, domain 1"/>
    <property type="match status" value="1"/>
</dbReference>
<dbReference type="PROSITE" id="PS00107">
    <property type="entry name" value="PROTEIN_KINASE_ATP"/>
    <property type="match status" value="1"/>
</dbReference>
<feature type="domain" description="Protein kinase" evidence="5">
    <location>
        <begin position="65"/>
        <end position="131"/>
    </location>
</feature>
<proteinExistence type="predicted"/>